<organism evidence="2 3">
    <name type="scientific">Orbilia blumenaviensis</name>
    <dbReference type="NCBI Taxonomy" id="1796055"/>
    <lineage>
        <taxon>Eukaryota</taxon>
        <taxon>Fungi</taxon>
        <taxon>Dikarya</taxon>
        <taxon>Ascomycota</taxon>
        <taxon>Pezizomycotina</taxon>
        <taxon>Orbiliomycetes</taxon>
        <taxon>Orbiliales</taxon>
        <taxon>Orbiliaceae</taxon>
        <taxon>Orbilia</taxon>
    </lineage>
</organism>
<evidence type="ECO:0000313" key="2">
    <source>
        <dbReference type="EMBL" id="KAK6362632.1"/>
    </source>
</evidence>
<comment type="caution">
    <text evidence="2">The sequence shown here is derived from an EMBL/GenBank/DDBJ whole genome shotgun (WGS) entry which is preliminary data.</text>
</comment>
<gene>
    <name evidence="2" type="ORF">TWF730_000087</name>
</gene>
<reference evidence="2 3" key="1">
    <citation type="submission" date="2019-10" db="EMBL/GenBank/DDBJ databases">
        <authorList>
            <person name="Palmer J.M."/>
        </authorList>
    </citation>
    <scope>NUCLEOTIDE SEQUENCE [LARGE SCALE GENOMIC DNA]</scope>
    <source>
        <strain evidence="2 3">TWF730</strain>
    </source>
</reference>
<evidence type="ECO:0000256" key="1">
    <source>
        <dbReference type="SAM" id="MobiDB-lite"/>
    </source>
</evidence>
<accession>A0AAV9VMJ9</accession>
<feature type="region of interest" description="Disordered" evidence="1">
    <location>
        <begin position="75"/>
        <end position="106"/>
    </location>
</feature>
<evidence type="ECO:0000313" key="3">
    <source>
        <dbReference type="Proteomes" id="UP001373714"/>
    </source>
</evidence>
<proteinExistence type="predicted"/>
<keyword evidence="3" id="KW-1185">Reference proteome</keyword>
<sequence length="106" mass="12144">MPSRQTKLERPDPTVRYDRYRISTKGQQGWSETRKFLTIAALTAMLADSRGKASGKANGSGKDWDVCRIKFSLADGKNKPKPKPGNEIFRKVDSHLQWIDNPRQRR</sequence>
<name>A0AAV9VMJ9_9PEZI</name>
<dbReference type="AlphaFoldDB" id="A0AAV9VMJ9"/>
<dbReference type="Proteomes" id="UP001373714">
    <property type="component" value="Unassembled WGS sequence"/>
</dbReference>
<protein>
    <submittedName>
        <fullName evidence="2">Uncharacterized protein</fullName>
    </submittedName>
</protein>
<dbReference type="EMBL" id="JAVHNS010000001">
    <property type="protein sequence ID" value="KAK6362632.1"/>
    <property type="molecule type" value="Genomic_DNA"/>
</dbReference>